<dbReference type="PANTHER" id="PTHR37293">
    <property type="entry name" value="PHAGE REPLICATION PROTEIN-RELATED"/>
    <property type="match status" value="1"/>
</dbReference>
<evidence type="ECO:0000313" key="4">
    <source>
        <dbReference type="EMBL" id="OTY44150.1"/>
    </source>
</evidence>
<feature type="region of interest" description="Disordered" evidence="2">
    <location>
        <begin position="245"/>
        <end position="272"/>
    </location>
</feature>
<dbReference type="SUPFAM" id="SSF158499">
    <property type="entry name" value="DnaD domain-like"/>
    <property type="match status" value="1"/>
</dbReference>
<keyword evidence="4" id="KW-0238">DNA-binding</keyword>
<name>A0A243BGD9_BACTU</name>
<gene>
    <name evidence="4" type="ORF">BK742_13800</name>
</gene>
<dbReference type="InterPro" id="IPR034829">
    <property type="entry name" value="DnaD-like_sf"/>
</dbReference>
<dbReference type="PANTHER" id="PTHR37293:SF9">
    <property type="entry name" value="PHI ETA ORF 22-LIKE PROTEIN"/>
    <property type="match status" value="1"/>
</dbReference>
<comment type="similarity">
    <text evidence="1">Belongs to the DnaB/DnaD family.</text>
</comment>
<evidence type="ECO:0000256" key="1">
    <source>
        <dbReference type="ARBA" id="ARBA00093462"/>
    </source>
</evidence>
<comment type="caution">
    <text evidence="4">The sequence shown here is derived from an EMBL/GenBank/DDBJ whole genome shotgun (WGS) entry which is preliminary data.</text>
</comment>
<organism evidence="4 5">
    <name type="scientific">Bacillus thuringiensis serovar pingluonsis</name>
    <dbReference type="NCBI Taxonomy" id="180881"/>
    <lineage>
        <taxon>Bacteria</taxon>
        <taxon>Bacillati</taxon>
        <taxon>Bacillota</taxon>
        <taxon>Bacilli</taxon>
        <taxon>Bacillales</taxon>
        <taxon>Bacillaceae</taxon>
        <taxon>Bacillus</taxon>
        <taxon>Bacillus cereus group</taxon>
    </lineage>
</organism>
<accession>A0A243BGD9</accession>
<protein>
    <submittedName>
        <fullName evidence="4">DNA-binding protein</fullName>
    </submittedName>
</protein>
<dbReference type="InterPro" id="IPR053162">
    <property type="entry name" value="DnaD"/>
</dbReference>
<sequence>MGIFRVKKDTNYSVIHNTPLRDENLSWRAKGLLAYMLSLPDDWTFHATELSQHAKDSEKITTSTLKELKAAGYLKRYPVQDPETGKISHWETAVYEVPTIDKENHPMEKPPSGKTTDWKTTRMENHSVEKGELLNTNDLLSTEIPSTNLTNDDVDKHPLIDEEFQKSYNYLLQNNIPLSETAMQDLGEFSDVLGSQIIMEAVDRAVDQNAKRWKYISGILFNWQKSNVKTMADVIKLDEDYKNQRGGVGNATRRGRTGKGYGTGRSYEEENAGRERNMPNFIKRV</sequence>
<dbReference type="Pfam" id="PF07261">
    <property type="entry name" value="DnaB_2"/>
    <property type="match status" value="1"/>
</dbReference>
<dbReference type="NCBIfam" id="TIGR01446">
    <property type="entry name" value="DnaD_dom"/>
    <property type="match status" value="1"/>
</dbReference>
<evidence type="ECO:0000259" key="3">
    <source>
        <dbReference type="Pfam" id="PF07261"/>
    </source>
</evidence>
<proteinExistence type="inferred from homology"/>
<dbReference type="Gene3D" id="1.10.10.630">
    <property type="entry name" value="DnaD domain-like"/>
    <property type="match status" value="1"/>
</dbReference>
<dbReference type="InterPro" id="IPR006343">
    <property type="entry name" value="DnaB/C_C"/>
</dbReference>
<dbReference type="GO" id="GO:0003677">
    <property type="term" value="F:DNA binding"/>
    <property type="evidence" value="ECO:0007669"/>
    <property type="project" value="UniProtKB-KW"/>
</dbReference>
<dbReference type="AlphaFoldDB" id="A0A243BGD9"/>
<dbReference type="EMBL" id="NFDL01000050">
    <property type="protein sequence ID" value="OTY44150.1"/>
    <property type="molecule type" value="Genomic_DNA"/>
</dbReference>
<reference evidence="4 5" key="1">
    <citation type="submission" date="2016-10" db="EMBL/GenBank/DDBJ databases">
        <title>Comparative genomics of Bacillus thuringiensis reveals a path to pathogens against multiple invertebrate hosts.</title>
        <authorList>
            <person name="Zheng J."/>
            <person name="Gao Q."/>
            <person name="Liu H."/>
            <person name="Peng D."/>
            <person name="Ruan L."/>
            <person name="Sun M."/>
        </authorList>
    </citation>
    <scope>NUCLEOTIDE SEQUENCE [LARGE SCALE GENOMIC DNA]</scope>
    <source>
        <strain evidence="4">BGSC 4BX1</strain>
    </source>
</reference>
<dbReference type="RefSeq" id="WP_088119607.1">
    <property type="nucleotide sequence ID" value="NZ_NFDL01000050.1"/>
</dbReference>
<dbReference type="Proteomes" id="UP000195089">
    <property type="component" value="Unassembled WGS sequence"/>
</dbReference>
<feature type="domain" description="DnaB/C C-terminal" evidence="3">
    <location>
        <begin position="177"/>
        <end position="236"/>
    </location>
</feature>
<evidence type="ECO:0000256" key="2">
    <source>
        <dbReference type="SAM" id="MobiDB-lite"/>
    </source>
</evidence>
<evidence type="ECO:0000313" key="5">
    <source>
        <dbReference type="Proteomes" id="UP000195089"/>
    </source>
</evidence>